<evidence type="ECO:0000256" key="2">
    <source>
        <dbReference type="ARBA" id="ARBA00022679"/>
    </source>
</evidence>
<comment type="caution">
    <text evidence="8">The sequence shown here is derived from an EMBL/GenBank/DDBJ whole genome shotgun (WGS) entry which is preliminary data.</text>
</comment>
<dbReference type="RefSeq" id="WP_187753759.1">
    <property type="nucleotide sequence ID" value="NZ_CAUZLR010000004.1"/>
</dbReference>
<comment type="catalytic activity">
    <reaction evidence="7">
        <text>shikimate + ATP = 3-phosphoshikimate + ADP + H(+)</text>
        <dbReference type="Rhea" id="RHEA:13121"/>
        <dbReference type="ChEBI" id="CHEBI:15378"/>
        <dbReference type="ChEBI" id="CHEBI:30616"/>
        <dbReference type="ChEBI" id="CHEBI:36208"/>
        <dbReference type="ChEBI" id="CHEBI:145989"/>
        <dbReference type="ChEBI" id="CHEBI:456216"/>
        <dbReference type="EC" id="2.7.1.71"/>
    </reaction>
</comment>
<evidence type="ECO:0000256" key="5">
    <source>
        <dbReference type="ARBA" id="ARBA00022840"/>
    </source>
</evidence>
<dbReference type="InterPro" id="IPR027417">
    <property type="entry name" value="P-loop_NTPase"/>
</dbReference>
<dbReference type="Gene3D" id="3.40.50.300">
    <property type="entry name" value="P-loop containing nucleotide triphosphate hydrolases"/>
    <property type="match status" value="1"/>
</dbReference>
<keyword evidence="7" id="KW-0479">Metal-binding</keyword>
<dbReference type="Pfam" id="PF01202">
    <property type="entry name" value="SKI"/>
    <property type="match status" value="1"/>
</dbReference>
<keyword evidence="7" id="KW-0963">Cytoplasm</keyword>
<feature type="binding site" evidence="7">
    <location>
        <position position="119"/>
    </location>
    <ligand>
        <name>ATP</name>
        <dbReference type="ChEBI" id="CHEBI:30616"/>
    </ligand>
</feature>
<dbReference type="GO" id="GO:0004765">
    <property type="term" value="F:shikimate kinase activity"/>
    <property type="evidence" value="ECO:0007669"/>
    <property type="project" value="UniProtKB-EC"/>
</dbReference>
<accession>A0ABN9YTV9</accession>
<dbReference type="InterPro" id="IPR031322">
    <property type="entry name" value="Shikimate/glucono_kinase"/>
</dbReference>
<comment type="caution">
    <text evidence="7">Lacks conserved residue(s) required for the propagation of feature annotation.</text>
</comment>
<dbReference type="HAMAP" id="MF_00109">
    <property type="entry name" value="Shikimate_kinase"/>
    <property type="match status" value="1"/>
</dbReference>
<comment type="similarity">
    <text evidence="7">Belongs to the shikimate kinase family.</text>
</comment>
<comment type="function">
    <text evidence="7">Catalyzes the specific phosphorylation of the 3-hydroxyl group of shikimic acid using ATP as a cosubstrate.</text>
</comment>
<feature type="binding site" evidence="7">
    <location>
        <begin position="11"/>
        <end position="16"/>
    </location>
    <ligand>
        <name>ATP</name>
        <dbReference type="ChEBI" id="CHEBI:30616"/>
    </ligand>
</feature>
<feature type="binding site" evidence="7">
    <location>
        <position position="78"/>
    </location>
    <ligand>
        <name>substrate</name>
    </ligand>
</feature>
<protein>
    <recommendedName>
        <fullName evidence="7">Shikimate kinase</fullName>
        <shortName evidence="7">SK</shortName>
        <ecNumber evidence="7">2.7.1.71</ecNumber>
    </recommendedName>
</protein>
<dbReference type="PANTHER" id="PTHR21087:SF16">
    <property type="entry name" value="SHIKIMATE KINASE 1, CHLOROPLASTIC"/>
    <property type="match status" value="1"/>
</dbReference>
<keyword evidence="7" id="KW-0460">Magnesium</keyword>
<dbReference type="SUPFAM" id="SSF52540">
    <property type="entry name" value="P-loop containing nucleoside triphosphate hydrolases"/>
    <property type="match status" value="1"/>
</dbReference>
<comment type="cofactor">
    <cofactor evidence="7">
        <name>Mg(2+)</name>
        <dbReference type="ChEBI" id="CHEBI:18420"/>
    </cofactor>
    <text evidence="7">Binds 1 Mg(2+) ion per subunit.</text>
</comment>
<keyword evidence="6 7" id="KW-0057">Aromatic amino acid biosynthesis</keyword>
<feature type="binding site" evidence="7">
    <location>
        <position position="33"/>
    </location>
    <ligand>
        <name>substrate</name>
    </ligand>
</feature>
<dbReference type="EMBL" id="CAUZLR010000004">
    <property type="protein sequence ID" value="CAK1238807.1"/>
    <property type="molecule type" value="Genomic_DNA"/>
</dbReference>
<evidence type="ECO:0000313" key="9">
    <source>
        <dbReference type="Proteomes" id="UP001314261"/>
    </source>
</evidence>
<feature type="binding site" evidence="7">
    <location>
        <position position="15"/>
    </location>
    <ligand>
        <name>Mg(2+)</name>
        <dbReference type="ChEBI" id="CHEBI:18420"/>
    </ligand>
</feature>
<comment type="pathway">
    <text evidence="7">Metabolic intermediate biosynthesis; chorismate biosynthesis; chorismate from D-erythrose 4-phosphate and phosphoenolpyruvate: step 5/7.</text>
</comment>
<name>A0ABN9YTV9_9LACO</name>
<dbReference type="CDD" id="cd00464">
    <property type="entry name" value="SK"/>
    <property type="match status" value="1"/>
</dbReference>
<sequence>MQNPILIGFMGSGKTTVGRALSKALNQPFKDLDQVIEATLKQSIPSYFEANGEAAFRQVEKELLAQHLSTENVLATGGGTACQIANQELLLKSQRPVVWLKASDATTIHNLSGEDWQKRPILADKSAQDVTNLKASREHFYRKTADVIIQVDQKTPEAIAEEIIQRIS</sequence>
<keyword evidence="3 7" id="KW-0547">Nucleotide-binding</keyword>
<dbReference type="Proteomes" id="UP001314261">
    <property type="component" value="Unassembled WGS sequence"/>
</dbReference>
<comment type="subunit">
    <text evidence="7">Monomer.</text>
</comment>
<feature type="binding site" evidence="7">
    <location>
        <position position="57"/>
    </location>
    <ligand>
        <name>substrate</name>
    </ligand>
</feature>
<feature type="binding site" evidence="7">
    <location>
        <position position="137"/>
    </location>
    <ligand>
        <name>substrate</name>
    </ligand>
</feature>
<keyword evidence="9" id="KW-1185">Reference proteome</keyword>
<dbReference type="PANTHER" id="PTHR21087">
    <property type="entry name" value="SHIKIMATE KINASE"/>
    <property type="match status" value="1"/>
</dbReference>
<evidence type="ECO:0000256" key="3">
    <source>
        <dbReference type="ARBA" id="ARBA00022741"/>
    </source>
</evidence>
<organism evidence="8 9">
    <name type="scientific">Fructobacillus fructosus</name>
    <dbReference type="NCBI Taxonomy" id="1631"/>
    <lineage>
        <taxon>Bacteria</taxon>
        <taxon>Bacillati</taxon>
        <taxon>Bacillota</taxon>
        <taxon>Bacilli</taxon>
        <taxon>Lactobacillales</taxon>
        <taxon>Lactobacillaceae</taxon>
        <taxon>Fructobacillus</taxon>
    </lineage>
</organism>
<keyword evidence="1 7" id="KW-0028">Amino-acid biosynthesis</keyword>
<evidence type="ECO:0000256" key="4">
    <source>
        <dbReference type="ARBA" id="ARBA00022777"/>
    </source>
</evidence>
<dbReference type="InterPro" id="IPR000623">
    <property type="entry name" value="Shikimate_kinase/TSH1"/>
</dbReference>
<evidence type="ECO:0000256" key="7">
    <source>
        <dbReference type="HAMAP-Rule" id="MF_00109"/>
    </source>
</evidence>
<reference evidence="8 9" key="1">
    <citation type="submission" date="2023-10" db="EMBL/GenBank/DDBJ databases">
        <authorList>
            <person name="Botero Cardona J."/>
        </authorList>
    </citation>
    <scope>NUCLEOTIDE SEQUENCE [LARGE SCALE GENOMIC DNA]</scope>
    <source>
        <strain evidence="8 9">R-54839</strain>
    </source>
</reference>
<dbReference type="EC" id="2.7.1.71" evidence="7"/>
<keyword evidence="4 7" id="KW-0418">Kinase</keyword>
<keyword evidence="2 7" id="KW-0808">Transferase</keyword>
<evidence type="ECO:0000256" key="6">
    <source>
        <dbReference type="ARBA" id="ARBA00023141"/>
    </source>
</evidence>
<comment type="subcellular location">
    <subcellularLocation>
        <location evidence="7">Cytoplasm</location>
    </subcellularLocation>
</comment>
<keyword evidence="5 7" id="KW-0067">ATP-binding</keyword>
<dbReference type="PRINTS" id="PR01100">
    <property type="entry name" value="SHIKIMTKNASE"/>
</dbReference>
<evidence type="ECO:0000313" key="8">
    <source>
        <dbReference type="EMBL" id="CAK1238807.1"/>
    </source>
</evidence>
<gene>
    <name evidence="7" type="primary">aroK</name>
    <name evidence="8" type="ORF">R54839_PPFHFPJH_00795</name>
</gene>
<proteinExistence type="inferred from homology"/>
<evidence type="ECO:0000256" key="1">
    <source>
        <dbReference type="ARBA" id="ARBA00022605"/>
    </source>
</evidence>